<name>A0ABX2EQC6_9BURK</name>
<proteinExistence type="predicted"/>
<dbReference type="RefSeq" id="WP_173130807.1">
    <property type="nucleotide sequence ID" value="NZ_JABRWJ010000009.1"/>
</dbReference>
<evidence type="ECO:0000259" key="1">
    <source>
        <dbReference type="Pfam" id="PF14062"/>
    </source>
</evidence>
<reference evidence="2 3" key="1">
    <citation type="submission" date="2020-05" db="EMBL/GenBank/DDBJ databases">
        <title>Aquincola sp. isolate from soil.</title>
        <authorList>
            <person name="Han J."/>
            <person name="Kim D.-U."/>
        </authorList>
    </citation>
    <scope>NUCLEOTIDE SEQUENCE [LARGE SCALE GENOMIC DNA]</scope>
    <source>
        <strain evidence="2 3">S2</strain>
    </source>
</reference>
<gene>
    <name evidence="2" type="ORF">HLB44_28015</name>
</gene>
<organism evidence="2 3">
    <name type="scientific">Pseudaquabacterium terrae</name>
    <dbReference type="NCBI Taxonomy" id="2732868"/>
    <lineage>
        <taxon>Bacteria</taxon>
        <taxon>Pseudomonadati</taxon>
        <taxon>Pseudomonadota</taxon>
        <taxon>Betaproteobacteria</taxon>
        <taxon>Burkholderiales</taxon>
        <taxon>Sphaerotilaceae</taxon>
        <taxon>Pseudaquabacterium</taxon>
    </lineage>
</organism>
<sequence length="579" mass="62283">MLTMTSLRHADLDQAAAELMANACTLAAGGLAAAAADALHKLQSDGPWRIGRHGASARQLAQLLPRTCLLAGRACPPVGDEPARAHDALASWAEQEAAQQLRSMAMTTAQQLAPAGQGWTEAGLMTIAHTTSSFGGQRPPFTQFCLDAQVILKRRIAERFGFGGEPVEMPPDDVLESLPAADLQALLARLQFAGAEIADEARAIPTATIAEAAAAHLLRHELPTDWLSEFIFRAAVLLECADARPDSAATIVAGWYEIDPACAAPLLEMATTEPVREALAAGHFRAALHVHAAAADRYLELLDERPQRAPSVPAQPQWNGDTLASFVAQLAGTPLAGLDFVELPILGTSERAYAAACPVESAYPLWQRARAAVDRTQRWPLVTTLWGNRRTPLDPASVADELFSRFEFENGPAADDVSPRAVLAAAEAVDLEAYLARKAAGREAPAEDAGGADADEPDPTLAMPGWFEPDNAQLVFLPTPRSEDALAYLHWYGCLDGGAAGMIALMRRWRERFGAELFAHYGTMLQLVAARPPEQLDAALALAHEHHLASSRALDFAATLRHYARGLLGHERWFLHERP</sequence>
<protein>
    <submittedName>
        <fullName evidence="2">DUF4253 domain-containing protein</fullName>
    </submittedName>
</protein>
<dbReference type="InterPro" id="IPR025349">
    <property type="entry name" value="DUF4253"/>
</dbReference>
<dbReference type="EMBL" id="JABRWJ010000009">
    <property type="protein sequence ID" value="NRF70857.1"/>
    <property type="molecule type" value="Genomic_DNA"/>
</dbReference>
<feature type="domain" description="DUF4253" evidence="1">
    <location>
        <begin position="474"/>
        <end position="576"/>
    </location>
</feature>
<dbReference type="Pfam" id="PF14062">
    <property type="entry name" value="DUF4253"/>
    <property type="match status" value="1"/>
</dbReference>
<comment type="caution">
    <text evidence="2">The sequence shown here is derived from an EMBL/GenBank/DDBJ whole genome shotgun (WGS) entry which is preliminary data.</text>
</comment>
<evidence type="ECO:0000313" key="3">
    <source>
        <dbReference type="Proteomes" id="UP000737171"/>
    </source>
</evidence>
<keyword evidence="3" id="KW-1185">Reference proteome</keyword>
<accession>A0ABX2EQC6</accession>
<dbReference type="Proteomes" id="UP000737171">
    <property type="component" value="Unassembled WGS sequence"/>
</dbReference>
<evidence type="ECO:0000313" key="2">
    <source>
        <dbReference type="EMBL" id="NRF70857.1"/>
    </source>
</evidence>